<dbReference type="GO" id="GO:0051301">
    <property type="term" value="P:cell division"/>
    <property type="evidence" value="ECO:0007669"/>
    <property type="project" value="UniProtKB-UniRule"/>
</dbReference>
<sequence length="299" mass="33758">MTFAYKVKSELCAVEMNEKCCKKAEAYGFLLFGRHFSKYGITVLTEHPDVANTMSKLLSDMFGIKLRQKTSKRSDGRIADCISVENEKDIDRLFDEFGHSEKNVTLRINRSNIENECCNSAFLRGVFLSCGSIVDPGKDYHLEFVSPHIRLGKDLSDYLSELDFEPKTIVRKGNLVVYLKDSEQIEDILTMMGAVRCSLELMNIKVYKDLRNKVNRVTNCETANIGKTVEASARQIEAIKKLMSAKDSNSIPPELREIAKIRIENPDASLSVLAKISGISRSGVNHRLQRIIKLANQIK</sequence>
<evidence type="ECO:0000313" key="7">
    <source>
        <dbReference type="EMBL" id="CDZ24087.1"/>
    </source>
</evidence>
<comment type="similarity">
    <text evidence="4">Belongs to the WhiA family.</text>
</comment>
<gene>
    <name evidence="4" type="primary">whiA</name>
    <name evidence="7" type="ORF">CCDG5_0968</name>
</gene>
<dbReference type="InterPro" id="IPR039518">
    <property type="entry name" value="WhiA_LAGLIDADG_dom"/>
</dbReference>
<comment type="function">
    <text evidence="4">Involved in cell division and chromosome segregation.</text>
</comment>
<dbReference type="HOGENOM" id="CLU_053282_0_0_9"/>
<organism evidence="7 8">
    <name type="scientific">[Clostridium] cellulosi</name>
    <dbReference type="NCBI Taxonomy" id="29343"/>
    <lineage>
        <taxon>Bacteria</taxon>
        <taxon>Bacillati</taxon>
        <taxon>Bacillota</taxon>
        <taxon>Clostridia</taxon>
        <taxon>Eubacteriales</taxon>
        <taxon>Oscillospiraceae</taxon>
        <taxon>Oscillospiraceae incertae sedis</taxon>
    </lineage>
</organism>
<keyword evidence="2 4" id="KW-0238">DNA-binding</keyword>
<proteinExistence type="inferred from homology"/>
<dbReference type="Proteomes" id="UP000032431">
    <property type="component" value="Chromosome I"/>
</dbReference>
<evidence type="ECO:0000259" key="6">
    <source>
        <dbReference type="Pfam" id="PF14527"/>
    </source>
</evidence>
<dbReference type="OrthoDB" id="401278at2"/>
<dbReference type="PANTHER" id="PTHR37307">
    <property type="entry name" value="CELL DIVISION PROTEIN WHIA-RELATED"/>
    <property type="match status" value="1"/>
</dbReference>
<evidence type="ECO:0000259" key="5">
    <source>
        <dbReference type="Pfam" id="PF02650"/>
    </source>
</evidence>
<dbReference type="Pfam" id="PF02650">
    <property type="entry name" value="HTH_WhiA"/>
    <property type="match status" value="1"/>
</dbReference>
<evidence type="ECO:0000256" key="4">
    <source>
        <dbReference type="HAMAP-Rule" id="MF_01420"/>
    </source>
</evidence>
<dbReference type="HAMAP" id="MF_01420">
    <property type="entry name" value="HTH_type_WhiA"/>
    <property type="match status" value="1"/>
</dbReference>
<accession>A0A078KNI8</accession>
<dbReference type="EMBL" id="LM995447">
    <property type="protein sequence ID" value="CDZ24087.1"/>
    <property type="molecule type" value="Genomic_DNA"/>
</dbReference>
<dbReference type="AlphaFoldDB" id="A0A078KNI8"/>
<evidence type="ECO:0000256" key="1">
    <source>
        <dbReference type="ARBA" id="ARBA00022618"/>
    </source>
</evidence>
<keyword evidence="8" id="KW-1185">Reference proteome</keyword>
<protein>
    <recommendedName>
        <fullName evidence="4">Probable cell division protein WhiA</fullName>
    </recommendedName>
</protein>
<reference evidence="8" key="1">
    <citation type="submission" date="2014-07" db="EMBL/GenBank/DDBJ databases">
        <authorList>
            <person name="Wibberg D."/>
        </authorList>
    </citation>
    <scope>NUCLEOTIDE SEQUENCE [LARGE SCALE GENOMIC DNA]</scope>
    <source>
        <strain evidence="8">DG5</strain>
    </source>
</reference>
<dbReference type="InterPro" id="IPR003802">
    <property type="entry name" value="Sporulation_regulator_WhiA"/>
</dbReference>
<dbReference type="InterPro" id="IPR027434">
    <property type="entry name" value="Homing_endonucl"/>
</dbReference>
<keyword evidence="3 4" id="KW-0131">Cell cycle</keyword>
<dbReference type="Pfam" id="PF14527">
    <property type="entry name" value="LAGLIDADG_WhiA"/>
    <property type="match status" value="1"/>
</dbReference>
<dbReference type="GO" id="GO:0043937">
    <property type="term" value="P:regulation of sporulation"/>
    <property type="evidence" value="ECO:0007669"/>
    <property type="project" value="InterPro"/>
</dbReference>
<dbReference type="NCBIfam" id="TIGR00647">
    <property type="entry name" value="DNA_bind_WhiA"/>
    <property type="match status" value="1"/>
</dbReference>
<dbReference type="PATRIC" id="fig|29343.3.peg.1021"/>
<dbReference type="SUPFAM" id="SSF55608">
    <property type="entry name" value="Homing endonucleases"/>
    <property type="match status" value="1"/>
</dbReference>
<evidence type="ECO:0000256" key="2">
    <source>
        <dbReference type="ARBA" id="ARBA00023125"/>
    </source>
</evidence>
<evidence type="ECO:0000313" key="8">
    <source>
        <dbReference type="Proteomes" id="UP000032431"/>
    </source>
</evidence>
<dbReference type="Gene3D" id="3.10.28.10">
    <property type="entry name" value="Homing endonucleases"/>
    <property type="match status" value="1"/>
</dbReference>
<evidence type="ECO:0000256" key="3">
    <source>
        <dbReference type="ARBA" id="ARBA00023306"/>
    </source>
</evidence>
<dbReference type="InterPro" id="IPR023054">
    <property type="entry name" value="Sporulation_regulator_WhiA_C"/>
</dbReference>
<dbReference type="GO" id="GO:0003677">
    <property type="term" value="F:DNA binding"/>
    <property type="evidence" value="ECO:0007669"/>
    <property type="project" value="UniProtKB-UniRule"/>
</dbReference>
<feature type="domain" description="Sporulation regulator WhiA C-terminal" evidence="5">
    <location>
        <begin position="214"/>
        <end position="295"/>
    </location>
</feature>
<keyword evidence="1 4" id="KW-0132">Cell division</keyword>
<dbReference type="STRING" id="29343.CCDG5_0968"/>
<name>A0A078KNI8_9FIRM</name>
<feature type="domain" description="WhiA LAGLIDADG-like" evidence="6">
    <location>
        <begin position="120"/>
        <end position="211"/>
    </location>
</feature>
<dbReference type="KEGG" id="ccel:CCDG5_0968"/>
<dbReference type="PANTHER" id="PTHR37307:SF1">
    <property type="entry name" value="CELL DIVISION PROTEIN WHIA-RELATED"/>
    <property type="match status" value="1"/>
</dbReference>